<dbReference type="HOGENOM" id="CLU_3265057_0_0_6"/>
<proteinExistence type="predicted"/>
<evidence type="ECO:0000313" key="1">
    <source>
        <dbReference type="EMBL" id="ACO78002.1"/>
    </source>
</evidence>
<sequence>MFEAFEAILWNCTRFHKAMTPSIFTCTFKCLVRISLARTFQ</sequence>
<dbReference type="EnsemblBacteria" id="ACO78002">
    <property type="protein sequence ID" value="ACO78002"/>
    <property type="gene ID" value="Avin_17890"/>
</dbReference>
<dbReference type="EMBL" id="CP001157">
    <property type="protein sequence ID" value="ACO78002.1"/>
    <property type="molecule type" value="Genomic_DNA"/>
</dbReference>
<protein>
    <submittedName>
        <fullName evidence="1">Uncharacterized protein</fullName>
    </submittedName>
</protein>
<evidence type="ECO:0000313" key="2">
    <source>
        <dbReference type="Proteomes" id="UP000002424"/>
    </source>
</evidence>
<name>C1DDN1_AZOVD</name>
<dbReference type="KEGG" id="avn:Avin_17890"/>
<accession>C1DDN1</accession>
<organism evidence="1 2">
    <name type="scientific">Azotobacter vinelandii (strain DJ / ATCC BAA-1303)</name>
    <dbReference type="NCBI Taxonomy" id="322710"/>
    <lineage>
        <taxon>Bacteria</taxon>
        <taxon>Pseudomonadati</taxon>
        <taxon>Pseudomonadota</taxon>
        <taxon>Gammaproteobacteria</taxon>
        <taxon>Pseudomonadales</taxon>
        <taxon>Pseudomonadaceae</taxon>
        <taxon>Azotobacter</taxon>
    </lineage>
</organism>
<dbReference type="Proteomes" id="UP000002424">
    <property type="component" value="Chromosome"/>
</dbReference>
<gene>
    <name evidence="1" type="ordered locus">Avin_17890</name>
</gene>
<dbReference type="AlphaFoldDB" id="C1DDN1"/>
<reference evidence="1 2" key="1">
    <citation type="journal article" date="2009" name="J. Bacteriol.">
        <title>Genome sequence of Azotobacter vinelandii, an obligate aerobe specialized to support diverse anaerobic metabolic processes.</title>
        <authorList>
            <person name="Setubal J.C."/>
            <person name="dos Santos P."/>
            <person name="Goldman B.S."/>
            <person name="Ertesvag H."/>
            <person name="Espin G."/>
            <person name="Rubio L.M."/>
            <person name="Valla S."/>
            <person name="Almeida N.F."/>
            <person name="Balasubramanian D."/>
            <person name="Cromes L."/>
            <person name="Curatti L."/>
            <person name="Du Z."/>
            <person name="Godsy E."/>
            <person name="Goodner B."/>
            <person name="Hellner-Burris K."/>
            <person name="Hernandez J.A."/>
            <person name="Houmiel K."/>
            <person name="Imperial J."/>
            <person name="Kennedy C."/>
            <person name="Larson T.J."/>
            <person name="Latreille P."/>
            <person name="Ligon L.S."/>
            <person name="Lu J."/>
            <person name="Maerk M."/>
            <person name="Miller N.M."/>
            <person name="Norton S."/>
            <person name="O'Carroll I.P."/>
            <person name="Paulsen I."/>
            <person name="Raulfs E.C."/>
            <person name="Roemer R."/>
            <person name="Rosser J."/>
            <person name="Segura D."/>
            <person name="Slater S."/>
            <person name="Stricklin S.L."/>
            <person name="Studholme D.J."/>
            <person name="Sun J."/>
            <person name="Viana C.J."/>
            <person name="Wallin E."/>
            <person name="Wang B."/>
            <person name="Wheeler C."/>
            <person name="Zhu H."/>
            <person name="Dean D.R."/>
            <person name="Dixon R."/>
            <person name="Wood D."/>
        </authorList>
    </citation>
    <scope>NUCLEOTIDE SEQUENCE [LARGE SCALE GENOMIC DNA]</scope>
    <source>
        <strain evidence="2">DJ / ATCC BAA-1303</strain>
    </source>
</reference>
<keyword evidence="2" id="KW-1185">Reference proteome</keyword>